<evidence type="ECO:0000313" key="7">
    <source>
        <dbReference type="EMBL" id="KDN17121.1"/>
    </source>
</evidence>
<dbReference type="STRING" id="287986.DV20_37640"/>
<dbReference type="OrthoDB" id="9775082at2"/>
<dbReference type="Gene3D" id="3.30.465.10">
    <property type="match status" value="1"/>
</dbReference>
<proteinExistence type="inferred from homology"/>
<dbReference type="PROSITE" id="PS51387">
    <property type="entry name" value="FAD_PCMH"/>
    <property type="match status" value="1"/>
</dbReference>
<dbReference type="eggNOG" id="COG0277">
    <property type="taxonomic scope" value="Bacteria"/>
</dbReference>
<evidence type="ECO:0000256" key="2">
    <source>
        <dbReference type="ARBA" id="ARBA00005466"/>
    </source>
</evidence>
<dbReference type="PANTHER" id="PTHR42973">
    <property type="entry name" value="BINDING OXIDOREDUCTASE, PUTATIVE (AFU_ORTHOLOGUE AFUA_1G17690)-RELATED"/>
    <property type="match status" value="1"/>
</dbReference>
<accession>A0A066TPR0</accession>
<dbReference type="RefSeq" id="WP_043788066.1">
    <property type="nucleotide sequence ID" value="NZ_JMQI01000076.1"/>
</dbReference>
<dbReference type="InterPro" id="IPR016167">
    <property type="entry name" value="FAD-bd_PCMH_sub1"/>
</dbReference>
<dbReference type="PROSITE" id="PS00862">
    <property type="entry name" value="OX2_COVAL_FAD"/>
    <property type="match status" value="1"/>
</dbReference>
<gene>
    <name evidence="7" type="ORF">DV20_37640</name>
</gene>
<dbReference type="InterPro" id="IPR050416">
    <property type="entry name" value="FAD-linked_Oxidoreductase"/>
</dbReference>
<dbReference type="InterPro" id="IPR016169">
    <property type="entry name" value="FAD-bd_PCMH_sub2"/>
</dbReference>
<evidence type="ECO:0000256" key="5">
    <source>
        <dbReference type="ARBA" id="ARBA00023002"/>
    </source>
</evidence>
<comment type="cofactor">
    <cofactor evidence="1">
        <name>FAD</name>
        <dbReference type="ChEBI" id="CHEBI:57692"/>
    </cofactor>
</comment>
<dbReference type="Pfam" id="PF01565">
    <property type="entry name" value="FAD_binding_4"/>
    <property type="match status" value="1"/>
</dbReference>
<evidence type="ECO:0000256" key="3">
    <source>
        <dbReference type="ARBA" id="ARBA00022630"/>
    </source>
</evidence>
<name>A0A066TPR0_9PSEU</name>
<dbReference type="InterPro" id="IPR006093">
    <property type="entry name" value="Oxy_OxRdtase_FAD_BS"/>
</dbReference>
<dbReference type="Proteomes" id="UP000027345">
    <property type="component" value="Unassembled WGS sequence"/>
</dbReference>
<protein>
    <recommendedName>
        <fullName evidence="6">FAD-binding PCMH-type domain-containing protein</fullName>
    </recommendedName>
</protein>
<dbReference type="EMBL" id="JMQI01000076">
    <property type="protein sequence ID" value="KDN17121.1"/>
    <property type="molecule type" value="Genomic_DNA"/>
</dbReference>
<dbReference type="SUPFAM" id="SSF56176">
    <property type="entry name" value="FAD-binding/transporter-associated domain-like"/>
    <property type="match status" value="1"/>
</dbReference>
<reference evidence="7 8" key="1">
    <citation type="submission" date="2014-05" db="EMBL/GenBank/DDBJ databases">
        <title>Draft genome sequence of Amycolatopsis rifamycinica DSM 46095.</title>
        <authorList>
            <person name="Lal R."/>
            <person name="Saxena A."/>
            <person name="Kumari R."/>
            <person name="Mukherjee U."/>
            <person name="Singh P."/>
            <person name="Sangwan N."/>
            <person name="Mahato N.K."/>
        </authorList>
    </citation>
    <scope>NUCLEOTIDE SEQUENCE [LARGE SCALE GENOMIC DNA]</scope>
    <source>
        <strain evidence="7 8">DSM 46095</strain>
    </source>
</reference>
<dbReference type="GO" id="GO:0016491">
    <property type="term" value="F:oxidoreductase activity"/>
    <property type="evidence" value="ECO:0007669"/>
    <property type="project" value="UniProtKB-KW"/>
</dbReference>
<dbReference type="Gene3D" id="3.30.43.10">
    <property type="entry name" value="Uridine Diphospho-n-acetylenolpyruvylglucosamine Reductase, domain 2"/>
    <property type="match status" value="1"/>
</dbReference>
<dbReference type="Pfam" id="PF08031">
    <property type="entry name" value="BBE"/>
    <property type="match status" value="1"/>
</dbReference>
<keyword evidence="5" id="KW-0560">Oxidoreductase</keyword>
<evidence type="ECO:0000256" key="1">
    <source>
        <dbReference type="ARBA" id="ARBA00001974"/>
    </source>
</evidence>
<sequence length="480" mass="50479">MDRRAFLRISGAVPVAGLAGRPPRDDWERLRKRLAGPLFRPGDPGYPEAKQGFFTMYDHRMPAAVVGAARVEDVQAAVGFAARHGLPVAARSGGHSYPGYSTVDGGIVVDLSRFSGVDVRPDGRAAIGAGARLGPIATTLAAHGRVLPAGSCETVGIAGLALGGGVGLVDRKHGLTCDHLEAARIVTADGHVRTVSRAAEPDLFWALRGGGGGNFGIVTGFTFSTVPIADVVTYKLVFPPGTQAALLAGWQEWLPGMPDELWSGVNIGAATAETNGTFLGPEARLKPLLDDLVRRVGTSPAERAARTRDHLSALRSFDDHEARPGATAARAAYVGTSRMLLRPVDDPAAVVEVLTRSPRVGTLIDSAGGAIARVGARETAFPHRSALASFQFLHGATPEDGGEAEARRALAAVRDGLGPEFGTTGYVNYLDPDMPDWARAYYGVNLPRLRAIARKYDPHGVFAFPQGLSGPRSTVHMGES</sequence>
<dbReference type="InterPro" id="IPR006094">
    <property type="entry name" value="Oxid_FAD_bind_N"/>
</dbReference>
<comment type="caution">
    <text evidence="7">The sequence shown here is derived from an EMBL/GenBank/DDBJ whole genome shotgun (WGS) entry which is preliminary data.</text>
</comment>
<evidence type="ECO:0000313" key="8">
    <source>
        <dbReference type="Proteomes" id="UP000027345"/>
    </source>
</evidence>
<dbReference type="AlphaFoldDB" id="A0A066TPR0"/>
<keyword evidence="4" id="KW-0274">FAD</keyword>
<keyword evidence="3" id="KW-0285">Flavoprotein</keyword>
<dbReference type="InterPro" id="IPR012951">
    <property type="entry name" value="BBE"/>
</dbReference>
<dbReference type="GO" id="GO:0071949">
    <property type="term" value="F:FAD binding"/>
    <property type="evidence" value="ECO:0007669"/>
    <property type="project" value="InterPro"/>
</dbReference>
<evidence type="ECO:0000259" key="6">
    <source>
        <dbReference type="PROSITE" id="PS51387"/>
    </source>
</evidence>
<organism evidence="7 8">
    <name type="scientific">Amycolatopsis rifamycinica</name>
    <dbReference type="NCBI Taxonomy" id="287986"/>
    <lineage>
        <taxon>Bacteria</taxon>
        <taxon>Bacillati</taxon>
        <taxon>Actinomycetota</taxon>
        <taxon>Actinomycetes</taxon>
        <taxon>Pseudonocardiales</taxon>
        <taxon>Pseudonocardiaceae</taxon>
        <taxon>Amycolatopsis</taxon>
    </lineage>
</organism>
<feature type="domain" description="FAD-binding PCMH-type" evidence="6">
    <location>
        <begin position="58"/>
        <end position="228"/>
    </location>
</feature>
<evidence type="ECO:0000256" key="4">
    <source>
        <dbReference type="ARBA" id="ARBA00022827"/>
    </source>
</evidence>
<keyword evidence="8" id="KW-1185">Reference proteome</keyword>
<dbReference type="PANTHER" id="PTHR42973:SF39">
    <property type="entry name" value="FAD-BINDING PCMH-TYPE DOMAIN-CONTAINING PROTEIN"/>
    <property type="match status" value="1"/>
</dbReference>
<dbReference type="InterPro" id="IPR016166">
    <property type="entry name" value="FAD-bd_PCMH"/>
</dbReference>
<dbReference type="InterPro" id="IPR036318">
    <property type="entry name" value="FAD-bd_PCMH-like_sf"/>
</dbReference>
<comment type="similarity">
    <text evidence="2">Belongs to the oxygen-dependent FAD-linked oxidoreductase family.</text>
</comment>
<dbReference type="Gene3D" id="3.40.462.20">
    <property type="match status" value="1"/>
</dbReference>